<sequence>MIWNRKPKTIRHPEQERSEKLLELGNYLRQTRQAQSLSLEDVAAKTRIQMRLLQAIENGRLEQLPEPVYIQGFIRRFADALGLDGTAIAGGFPTGATPRPVQASWRDLPAAQLQPVHLYLIYIGVIILAVKGLSVRLNSTPEATPKTENQAQATIVATPPSPPSGPPVPTTSSGATTSSAVPRQVQVKTIITGESWMSVVADDKTVFEGILPAGTQKVWQAKQRLLIRTGNAGGVMIAANGETAKPMGALGMVAESSFGVPTSPAISP</sequence>
<organism evidence="3 4">
    <name type="scientific">Neosynechococcus sphagnicola sy1</name>
    <dbReference type="NCBI Taxonomy" id="1497020"/>
    <lineage>
        <taxon>Bacteria</taxon>
        <taxon>Bacillati</taxon>
        <taxon>Cyanobacteriota</taxon>
        <taxon>Cyanophyceae</taxon>
        <taxon>Neosynechococcales</taxon>
        <taxon>Neosynechococcaceae</taxon>
        <taxon>Neosynechococcus</taxon>
    </lineage>
</organism>
<proteinExistence type="predicted"/>
<dbReference type="AlphaFoldDB" id="A0A098TLE5"/>
<accession>A0A098TLE5</accession>
<feature type="compositionally biased region" description="Polar residues" evidence="1">
    <location>
        <begin position="141"/>
        <end position="155"/>
    </location>
</feature>
<name>A0A098TLE5_9CYAN</name>
<evidence type="ECO:0000256" key="1">
    <source>
        <dbReference type="SAM" id="MobiDB-lite"/>
    </source>
</evidence>
<dbReference type="Proteomes" id="UP000030170">
    <property type="component" value="Unassembled WGS sequence"/>
</dbReference>
<feature type="compositionally biased region" description="Pro residues" evidence="1">
    <location>
        <begin position="159"/>
        <end position="169"/>
    </location>
</feature>
<feature type="region of interest" description="Disordered" evidence="1">
    <location>
        <begin position="141"/>
        <end position="179"/>
    </location>
</feature>
<dbReference type="CDD" id="cd00093">
    <property type="entry name" value="HTH_XRE"/>
    <property type="match status" value="1"/>
</dbReference>
<dbReference type="PANTHER" id="PTHR34475:SF1">
    <property type="entry name" value="CYTOSKELETON PROTEIN RODZ"/>
    <property type="match status" value="1"/>
</dbReference>
<dbReference type="Pfam" id="PF13413">
    <property type="entry name" value="HTH_25"/>
    <property type="match status" value="1"/>
</dbReference>
<dbReference type="GO" id="GO:0003677">
    <property type="term" value="F:DNA binding"/>
    <property type="evidence" value="ECO:0007669"/>
    <property type="project" value="InterPro"/>
</dbReference>
<dbReference type="EMBL" id="JJML01000015">
    <property type="protein sequence ID" value="KGF73135.1"/>
    <property type="molecule type" value="Genomic_DNA"/>
</dbReference>
<protein>
    <recommendedName>
        <fullName evidence="2">Cytoskeleton protein RodZ-like C-terminal domain-containing protein</fullName>
    </recommendedName>
</protein>
<comment type="caution">
    <text evidence="3">The sequence shown here is derived from an EMBL/GenBank/DDBJ whole genome shotgun (WGS) entry which is preliminary data.</text>
</comment>
<keyword evidence="4" id="KW-1185">Reference proteome</keyword>
<evidence type="ECO:0000259" key="2">
    <source>
        <dbReference type="Pfam" id="PF13464"/>
    </source>
</evidence>
<dbReference type="SUPFAM" id="SSF47413">
    <property type="entry name" value="lambda repressor-like DNA-binding domains"/>
    <property type="match status" value="1"/>
</dbReference>
<gene>
    <name evidence="3" type="ORF">DO97_02055</name>
</gene>
<feature type="domain" description="Cytoskeleton protein RodZ-like C-terminal" evidence="2">
    <location>
        <begin position="192"/>
        <end position="254"/>
    </location>
</feature>
<dbReference type="PANTHER" id="PTHR34475">
    <property type="match status" value="1"/>
</dbReference>
<dbReference type="InterPro" id="IPR025194">
    <property type="entry name" value="RodZ-like_C"/>
</dbReference>
<dbReference type="STRING" id="1497020.DO97_02055"/>
<dbReference type="OrthoDB" id="422634at2"/>
<dbReference type="InterPro" id="IPR001387">
    <property type="entry name" value="Cro/C1-type_HTH"/>
</dbReference>
<evidence type="ECO:0000313" key="3">
    <source>
        <dbReference type="EMBL" id="KGF73135.1"/>
    </source>
</evidence>
<dbReference type="InterPro" id="IPR050400">
    <property type="entry name" value="Bact_Cytoskel_RodZ"/>
</dbReference>
<evidence type="ECO:0000313" key="4">
    <source>
        <dbReference type="Proteomes" id="UP000030170"/>
    </source>
</evidence>
<dbReference type="Gene3D" id="1.10.260.40">
    <property type="entry name" value="lambda repressor-like DNA-binding domains"/>
    <property type="match status" value="1"/>
</dbReference>
<dbReference type="Pfam" id="PF13464">
    <property type="entry name" value="RodZ_C"/>
    <property type="match status" value="1"/>
</dbReference>
<reference evidence="3 4" key="1">
    <citation type="journal article" date="2014" name="Mol. Ecol.">
        <title>Evolution of Synechococcus.</title>
        <authorList>
            <person name="Dvorak P."/>
            <person name="Casamatta D."/>
            <person name="Hasler P."/>
            <person name="Poulickova A."/>
            <person name="Ondrej V."/>
            <person name="Sanges R."/>
        </authorList>
    </citation>
    <scope>NUCLEOTIDE SEQUENCE [LARGE SCALE GENOMIC DNA]</scope>
    <source>
        <strain evidence="3 4">CAUP A 1101</strain>
    </source>
</reference>
<dbReference type="InterPro" id="IPR010982">
    <property type="entry name" value="Lambda_DNA-bd_dom_sf"/>
</dbReference>
<dbReference type="RefSeq" id="WP_036532015.1">
    <property type="nucleotide sequence ID" value="NZ_JJML01000015.1"/>
</dbReference>
<feature type="compositionally biased region" description="Low complexity" evidence="1">
    <location>
        <begin position="170"/>
        <end position="179"/>
    </location>
</feature>